<accession>A0ABW4MXM0</accession>
<dbReference type="SUPFAM" id="SSF52540">
    <property type="entry name" value="P-loop containing nucleoside triphosphate hydrolases"/>
    <property type="match status" value="1"/>
</dbReference>
<evidence type="ECO:0000313" key="2">
    <source>
        <dbReference type="Proteomes" id="UP001597237"/>
    </source>
</evidence>
<dbReference type="EMBL" id="JBHUEY010000001">
    <property type="protein sequence ID" value="MFD1782729.1"/>
    <property type="molecule type" value="Genomic_DNA"/>
</dbReference>
<reference evidence="2" key="1">
    <citation type="journal article" date="2019" name="Int. J. Syst. Evol. Microbiol.">
        <title>The Global Catalogue of Microorganisms (GCM) 10K type strain sequencing project: providing services to taxonomists for standard genome sequencing and annotation.</title>
        <authorList>
            <consortium name="The Broad Institute Genomics Platform"/>
            <consortium name="The Broad Institute Genome Sequencing Center for Infectious Disease"/>
            <person name="Wu L."/>
            <person name="Ma J."/>
        </authorList>
    </citation>
    <scope>NUCLEOTIDE SEQUENCE [LARGE SCALE GENOMIC DNA]</scope>
    <source>
        <strain evidence="2">DFY28</strain>
    </source>
</reference>
<organism evidence="1 2">
    <name type="scientific">Phenylobacterium terrae</name>
    <dbReference type="NCBI Taxonomy" id="2665495"/>
    <lineage>
        <taxon>Bacteria</taxon>
        <taxon>Pseudomonadati</taxon>
        <taxon>Pseudomonadota</taxon>
        <taxon>Alphaproteobacteria</taxon>
        <taxon>Caulobacterales</taxon>
        <taxon>Caulobacteraceae</taxon>
        <taxon>Phenylobacterium</taxon>
    </lineage>
</organism>
<dbReference type="RefSeq" id="WP_377282402.1">
    <property type="nucleotide sequence ID" value="NZ_JBHRSI010000006.1"/>
</dbReference>
<evidence type="ECO:0008006" key="3">
    <source>
        <dbReference type="Google" id="ProtNLM"/>
    </source>
</evidence>
<name>A0ABW4MXM0_9CAUL</name>
<dbReference type="Proteomes" id="UP001597237">
    <property type="component" value="Unassembled WGS sequence"/>
</dbReference>
<dbReference type="Gene3D" id="3.40.50.300">
    <property type="entry name" value="P-loop containing nucleotide triphosphate hydrolases"/>
    <property type="match status" value="1"/>
</dbReference>
<sequence>MEDDKFKRNYDRTRGYLDDMGGLDPRAVLNSVYNVFPLAFDTPERQEQVRRLYPPPDRRLTAFDINLARTFVKGNGLKVAVCCMPKSGSTHLMTSIQRIPGLKLPVAYLHKPYMNPDFVGAMSVEHEIDELSLLFLELRGGDWISHMHTKWTPYTEQVFKAHDIRPIVVFRNIFDAIVSMDDMLRKDEVSGFSMIRVPQNYAAIPDEERLAFLCGYVGPWYLDFVVSWSRMRTPHLKLHYEEDVLGFGPATMTRLRDFLGLTATDAELAQAFQLTDEVKGRSRWNQGVAGRGERIPAEARERLRQLSRIYGPEVDFSKVL</sequence>
<evidence type="ECO:0000313" key="1">
    <source>
        <dbReference type="EMBL" id="MFD1782729.1"/>
    </source>
</evidence>
<comment type="caution">
    <text evidence="1">The sequence shown here is derived from an EMBL/GenBank/DDBJ whole genome shotgun (WGS) entry which is preliminary data.</text>
</comment>
<keyword evidence="2" id="KW-1185">Reference proteome</keyword>
<dbReference type="InterPro" id="IPR027417">
    <property type="entry name" value="P-loop_NTPase"/>
</dbReference>
<gene>
    <name evidence="1" type="ORF">ACFSC0_04930</name>
</gene>
<protein>
    <recommendedName>
        <fullName evidence="3">Sulfotransferase domain-containing protein</fullName>
    </recommendedName>
</protein>
<proteinExistence type="predicted"/>